<evidence type="ECO:0008006" key="4">
    <source>
        <dbReference type="Google" id="ProtNLM"/>
    </source>
</evidence>
<dbReference type="Proteomes" id="UP000231279">
    <property type="component" value="Unassembled WGS sequence"/>
</dbReference>
<keyword evidence="1" id="KW-1133">Transmembrane helix</keyword>
<keyword evidence="1" id="KW-0472">Membrane</keyword>
<evidence type="ECO:0000313" key="3">
    <source>
        <dbReference type="Proteomes" id="UP000231279"/>
    </source>
</evidence>
<keyword evidence="1" id="KW-0812">Transmembrane</keyword>
<proteinExistence type="predicted"/>
<organism evidence="2 3">
    <name type="scientific">Handroanthus impetiginosus</name>
    <dbReference type="NCBI Taxonomy" id="429701"/>
    <lineage>
        <taxon>Eukaryota</taxon>
        <taxon>Viridiplantae</taxon>
        <taxon>Streptophyta</taxon>
        <taxon>Embryophyta</taxon>
        <taxon>Tracheophyta</taxon>
        <taxon>Spermatophyta</taxon>
        <taxon>Magnoliopsida</taxon>
        <taxon>eudicotyledons</taxon>
        <taxon>Gunneridae</taxon>
        <taxon>Pentapetalae</taxon>
        <taxon>asterids</taxon>
        <taxon>lamiids</taxon>
        <taxon>Lamiales</taxon>
        <taxon>Bignoniaceae</taxon>
        <taxon>Crescentiina</taxon>
        <taxon>Tabebuia alliance</taxon>
        <taxon>Handroanthus</taxon>
    </lineage>
</organism>
<keyword evidence="3" id="KW-1185">Reference proteome</keyword>
<protein>
    <recommendedName>
        <fullName evidence="4">Transmembrane protein</fullName>
    </recommendedName>
</protein>
<evidence type="ECO:0000256" key="1">
    <source>
        <dbReference type="SAM" id="Phobius"/>
    </source>
</evidence>
<name>A0A2G9G8P6_9LAMI</name>
<feature type="transmembrane region" description="Helical" evidence="1">
    <location>
        <begin position="12"/>
        <end position="33"/>
    </location>
</feature>
<evidence type="ECO:0000313" key="2">
    <source>
        <dbReference type="EMBL" id="PIN01669.1"/>
    </source>
</evidence>
<gene>
    <name evidence="2" type="ORF">CDL12_25822</name>
</gene>
<accession>A0A2G9G8P6</accession>
<sequence>MVYFPLVNRDGWWLHICSISLVFFFLLLLVGLIRKEERNVFLSSTIGGGLMREEERKCFFPSIVGGFGERARRKCFSAFSITVAYGVN</sequence>
<dbReference type="EMBL" id="NKXS01006314">
    <property type="protein sequence ID" value="PIN01669.1"/>
    <property type="molecule type" value="Genomic_DNA"/>
</dbReference>
<comment type="caution">
    <text evidence="2">The sequence shown here is derived from an EMBL/GenBank/DDBJ whole genome shotgun (WGS) entry which is preliminary data.</text>
</comment>
<dbReference type="AlphaFoldDB" id="A0A2G9G8P6"/>
<reference evidence="3" key="1">
    <citation type="journal article" date="2018" name="Gigascience">
        <title>Genome assembly of the Pink Ipe (Handroanthus impetiginosus, Bignoniaceae), a highly valued, ecologically keystone Neotropical timber forest tree.</title>
        <authorList>
            <person name="Silva-Junior O.B."/>
            <person name="Grattapaglia D."/>
            <person name="Novaes E."/>
            <person name="Collevatti R.G."/>
        </authorList>
    </citation>
    <scope>NUCLEOTIDE SEQUENCE [LARGE SCALE GENOMIC DNA]</scope>
    <source>
        <strain evidence="3">cv. UFG-1</strain>
    </source>
</reference>